<dbReference type="PROSITE" id="PS00028">
    <property type="entry name" value="ZINC_FINGER_C2H2_1"/>
    <property type="match status" value="1"/>
</dbReference>
<feature type="domain" description="C2H2-type" evidence="12">
    <location>
        <begin position="156"/>
        <end position="183"/>
    </location>
</feature>
<evidence type="ECO:0000259" key="12">
    <source>
        <dbReference type="PROSITE" id="PS50157"/>
    </source>
</evidence>
<sequence length="267" mass="30133">LLNNWKTMVLLKVTHCCRTTPLPTPSCWGCTGGISLPFPLAQRQISSFPCPSCPDKELKMETRKDTSPQQNLMEEESPQRSHRKRGCKPSPGCSEEEIPTQCQEGGQSFSHSSELVVHEQLHDWEKAHRCLECEKNFRQSSTLISHQMICARKWAYECGECGKGFSCSSAHVIHQCIHTGERGRSPGITRQVRRNSVKYPPCARKVDKSFSHSSELVVHGQLHDWEKAHRCLECGKSFRQSRILISHQMICGNGKLLAVSHSCKPRG</sequence>
<dbReference type="GO" id="GO:0008270">
    <property type="term" value="F:zinc ion binding"/>
    <property type="evidence" value="ECO:0007669"/>
    <property type="project" value="UniProtKB-KW"/>
</dbReference>
<dbReference type="FunFam" id="3.30.160.60:FF:000030">
    <property type="entry name" value="Zinc finger protein 628"/>
    <property type="match status" value="1"/>
</dbReference>
<dbReference type="FunFam" id="3.30.160.60:FF:000003">
    <property type="entry name" value="Zinc finger protein 3 homolog"/>
    <property type="match status" value="1"/>
</dbReference>
<reference evidence="13" key="1">
    <citation type="submission" date="2025-08" db="UniProtKB">
        <authorList>
            <consortium name="Ensembl"/>
        </authorList>
    </citation>
    <scope>IDENTIFICATION</scope>
</reference>
<keyword evidence="9" id="KW-0539">Nucleus</keyword>
<dbReference type="InterPro" id="IPR050826">
    <property type="entry name" value="Krueppel_C2H2_ZnFinger"/>
</dbReference>
<keyword evidence="3" id="KW-0677">Repeat</keyword>
<dbReference type="GO" id="GO:0005634">
    <property type="term" value="C:nucleus"/>
    <property type="evidence" value="ECO:0007669"/>
    <property type="project" value="UniProtKB-SubCell"/>
</dbReference>
<comment type="subcellular location">
    <subcellularLocation>
        <location evidence="1">Nucleus</location>
    </subcellularLocation>
</comment>
<organism evidence="13 14">
    <name type="scientific">Zonotrichia albicollis</name>
    <name type="common">White-throated sparrow</name>
    <name type="synonym">Fringilla albicollis</name>
    <dbReference type="NCBI Taxonomy" id="44394"/>
    <lineage>
        <taxon>Eukaryota</taxon>
        <taxon>Metazoa</taxon>
        <taxon>Chordata</taxon>
        <taxon>Craniata</taxon>
        <taxon>Vertebrata</taxon>
        <taxon>Euteleostomi</taxon>
        <taxon>Archelosauria</taxon>
        <taxon>Archosauria</taxon>
        <taxon>Dinosauria</taxon>
        <taxon>Saurischia</taxon>
        <taxon>Theropoda</taxon>
        <taxon>Coelurosauria</taxon>
        <taxon>Aves</taxon>
        <taxon>Neognathae</taxon>
        <taxon>Neoaves</taxon>
        <taxon>Telluraves</taxon>
        <taxon>Australaves</taxon>
        <taxon>Passeriformes</taxon>
        <taxon>Passerellidae</taxon>
        <taxon>Zonotrichia</taxon>
    </lineage>
</organism>
<evidence type="ECO:0000256" key="8">
    <source>
        <dbReference type="ARBA" id="ARBA00023163"/>
    </source>
</evidence>
<evidence type="ECO:0000256" key="4">
    <source>
        <dbReference type="ARBA" id="ARBA00022771"/>
    </source>
</evidence>
<keyword evidence="7" id="KW-0238">DNA-binding</keyword>
<feature type="domain" description="C2H2-type" evidence="12">
    <location>
        <begin position="100"/>
        <end position="127"/>
    </location>
</feature>
<dbReference type="Gene3D" id="3.30.160.60">
    <property type="entry name" value="Classic Zinc Finger"/>
    <property type="match status" value="3"/>
</dbReference>
<dbReference type="Pfam" id="PF00096">
    <property type="entry name" value="zf-C2H2"/>
    <property type="match status" value="2"/>
</dbReference>
<keyword evidence="5" id="KW-0862">Zinc</keyword>
<evidence type="ECO:0000256" key="9">
    <source>
        <dbReference type="ARBA" id="ARBA00023242"/>
    </source>
</evidence>
<evidence type="ECO:0000313" key="14">
    <source>
        <dbReference type="Proteomes" id="UP000694413"/>
    </source>
</evidence>
<evidence type="ECO:0000256" key="3">
    <source>
        <dbReference type="ARBA" id="ARBA00022737"/>
    </source>
</evidence>
<evidence type="ECO:0000256" key="7">
    <source>
        <dbReference type="ARBA" id="ARBA00023125"/>
    </source>
</evidence>
<dbReference type="Proteomes" id="UP000694413">
    <property type="component" value="Unassembled WGS sequence"/>
</dbReference>
<accession>A0A8D2MLB1</accession>
<feature type="domain" description="C2H2-type" evidence="12">
    <location>
        <begin position="229"/>
        <end position="250"/>
    </location>
</feature>
<evidence type="ECO:0000256" key="10">
    <source>
        <dbReference type="PROSITE-ProRule" id="PRU00042"/>
    </source>
</evidence>
<feature type="domain" description="C2H2-type" evidence="12">
    <location>
        <begin position="128"/>
        <end position="149"/>
    </location>
</feature>
<evidence type="ECO:0000256" key="11">
    <source>
        <dbReference type="SAM" id="MobiDB-lite"/>
    </source>
</evidence>
<dbReference type="SMART" id="SM00355">
    <property type="entry name" value="ZnF_C2H2"/>
    <property type="match status" value="4"/>
</dbReference>
<dbReference type="PROSITE" id="PS50157">
    <property type="entry name" value="ZINC_FINGER_C2H2_2"/>
    <property type="match status" value="4"/>
</dbReference>
<feature type="region of interest" description="Disordered" evidence="11">
    <location>
        <begin position="61"/>
        <end position="107"/>
    </location>
</feature>
<keyword evidence="8" id="KW-0804">Transcription</keyword>
<dbReference type="GO" id="GO:0003677">
    <property type="term" value="F:DNA binding"/>
    <property type="evidence" value="ECO:0007669"/>
    <property type="project" value="UniProtKB-KW"/>
</dbReference>
<dbReference type="PANTHER" id="PTHR24377">
    <property type="entry name" value="IP01015P-RELATED"/>
    <property type="match status" value="1"/>
</dbReference>
<proteinExistence type="predicted"/>
<dbReference type="Ensembl" id="ENSZALT00000011761.1">
    <property type="protein sequence ID" value="ENSZALP00000008332.1"/>
    <property type="gene ID" value="ENSZALG00000007264.1"/>
</dbReference>
<dbReference type="FunFam" id="3.30.160.60:FF:000176">
    <property type="entry name" value="zinc finger protein 70"/>
    <property type="match status" value="1"/>
</dbReference>
<evidence type="ECO:0000256" key="6">
    <source>
        <dbReference type="ARBA" id="ARBA00023015"/>
    </source>
</evidence>
<name>A0A8D2MLB1_ZONAL</name>
<dbReference type="InterPro" id="IPR036236">
    <property type="entry name" value="Znf_C2H2_sf"/>
</dbReference>
<keyword evidence="6" id="KW-0805">Transcription regulation</keyword>
<dbReference type="InterPro" id="IPR013087">
    <property type="entry name" value="Znf_C2H2_type"/>
</dbReference>
<evidence type="ECO:0000256" key="5">
    <source>
        <dbReference type="ARBA" id="ARBA00022833"/>
    </source>
</evidence>
<keyword evidence="4 10" id="KW-0863">Zinc-finger</keyword>
<dbReference type="SUPFAM" id="SSF57667">
    <property type="entry name" value="beta-beta-alpha zinc fingers"/>
    <property type="match status" value="3"/>
</dbReference>
<evidence type="ECO:0000313" key="13">
    <source>
        <dbReference type="Ensembl" id="ENSZALP00000008332.1"/>
    </source>
</evidence>
<dbReference type="AlphaFoldDB" id="A0A8D2MLB1"/>
<evidence type="ECO:0000256" key="2">
    <source>
        <dbReference type="ARBA" id="ARBA00022723"/>
    </source>
</evidence>
<keyword evidence="2" id="KW-0479">Metal-binding</keyword>
<keyword evidence="14" id="KW-1185">Reference proteome</keyword>
<reference evidence="13" key="2">
    <citation type="submission" date="2025-09" db="UniProtKB">
        <authorList>
            <consortium name="Ensembl"/>
        </authorList>
    </citation>
    <scope>IDENTIFICATION</scope>
</reference>
<protein>
    <recommendedName>
        <fullName evidence="12">C2H2-type domain-containing protein</fullName>
    </recommendedName>
</protein>
<evidence type="ECO:0000256" key="1">
    <source>
        <dbReference type="ARBA" id="ARBA00004123"/>
    </source>
</evidence>